<keyword evidence="1" id="KW-0812">Transmembrane</keyword>
<feature type="transmembrane region" description="Helical" evidence="1">
    <location>
        <begin position="95"/>
        <end position="113"/>
    </location>
</feature>
<evidence type="ECO:0000313" key="2">
    <source>
        <dbReference type="EMBL" id="BCI54922.1"/>
    </source>
</evidence>
<dbReference type="InterPro" id="IPR056964">
    <property type="entry name" value="Phage_holin"/>
</dbReference>
<dbReference type="Proteomes" id="UP000515734">
    <property type="component" value="Chromosome"/>
</dbReference>
<name>A0A6S6P9X6_9MYCO</name>
<keyword evidence="1" id="KW-0472">Membrane</keyword>
<proteinExistence type="predicted"/>
<feature type="transmembrane region" description="Helical" evidence="1">
    <location>
        <begin position="5"/>
        <end position="22"/>
    </location>
</feature>
<protein>
    <submittedName>
        <fullName evidence="2">Uncharacterized protein</fullName>
    </submittedName>
</protein>
<dbReference type="RefSeq" id="WP_185292711.1">
    <property type="nucleotide sequence ID" value="NZ_AP023287.1"/>
</dbReference>
<dbReference type="EMBL" id="AP023287">
    <property type="protein sequence ID" value="BCI54922.1"/>
    <property type="molecule type" value="Genomic_DNA"/>
</dbReference>
<reference evidence="2 3" key="1">
    <citation type="submission" date="2020-07" db="EMBL/GenBank/DDBJ databases">
        <title>Complete genome sequence of Mycolicibacterium litorale like strain isolated from cardiac implantable electronic device infection.</title>
        <authorList>
            <person name="Fukano H."/>
            <person name="Miyama H."/>
            <person name="Hoshino Y."/>
        </authorList>
    </citation>
    <scope>NUCLEOTIDE SEQUENCE [LARGE SCALE GENOMIC DNA]</scope>
    <source>
        <strain evidence="2 3">NIIDNTM18</strain>
    </source>
</reference>
<feature type="transmembrane region" description="Helical" evidence="1">
    <location>
        <begin position="28"/>
        <end position="50"/>
    </location>
</feature>
<dbReference type="AlphaFoldDB" id="A0A6S6P9X6"/>
<keyword evidence="1" id="KW-1133">Transmembrane helix</keyword>
<dbReference type="Pfam" id="PF23778">
    <property type="entry name" value="Phage_holin_2"/>
    <property type="match status" value="1"/>
</dbReference>
<evidence type="ECO:0000256" key="1">
    <source>
        <dbReference type="SAM" id="Phobius"/>
    </source>
</evidence>
<feature type="transmembrane region" description="Helical" evidence="1">
    <location>
        <begin position="62"/>
        <end position="83"/>
    </location>
</feature>
<gene>
    <name evidence="2" type="ORF">NIIDNTM18_42000</name>
</gene>
<accession>A0A6S6P9X6</accession>
<evidence type="ECO:0000313" key="3">
    <source>
        <dbReference type="Proteomes" id="UP000515734"/>
    </source>
</evidence>
<sequence length="131" mass="14925">MRWAYGIGITGIAATFIAGFWVDIDYGLAADISLVYVAGLTTIFVLMYGLRSNWRANRVGKIFFVKGVVLPLLLWQVVTSVWWGSEYPGRQHIRFAIYSLAAVAYLAMVVALWHEQRRDRRSKDELLDVEP</sequence>
<organism evidence="2 3">
    <name type="scientific">Mycolicibacterium litorale</name>
    <dbReference type="NCBI Taxonomy" id="758802"/>
    <lineage>
        <taxon>Bacteria</taxon>
        <taxon>Bacillati</taxon>
        <taxon>Actinomycetota</taxon>
        <taxon>Actinomycetes</taxon>
        <taxon>Mycobacteriales</taxon>
        <taxon>Mycobacteriaceae</taxon>
        <taxon>Mycolicibacterium</taxon>
    </lineage>
</organism>